<accession>A0AAV5MIY6</accession>
<dbReference type="Proteomes" id="UP001054252">
    <property type="component" value="Unassembled WGS sequence"/>
</dbReference>
<evidence type="ECO:0000313" key="1">
    <source>
        <dbReference type="EMBL" id="GKV49472.1"/>
    </source>
</evidence>
<gene>
    <name evidence="1" type="ORF">SLEP1_g56222</name>
</gene>
<comment type="caution">
    <text evidence="1">The sequence shown here is derived from an EMBL/GenBank/DDBJ whole genome shotgun (WGS) entry which is preliminary data.</text>
</comment>
<reference evidence="1 2" key="1">
    <citation type="journal article" date="2021" name="Commun. Biol.">
        <title>The genome of Shorea leprosula (Dipterocarpaceae) highlights the ecological relevance of drought in aseasonal tropical rainforests.</title>
        <authorList>
            <person name="Ng K.K.S."/>
            <person name="Kobayashi M.J."/>
            <person name="Fawcett J.A."/>
            <person name="Hatakeyama M."/>
            <person name="Paape T."/>
            <person name="Ng C.H."/>
            <person name="Ang C.C."/>
            <person name="Tnah L.H."/>
            <person name="Lee C.T."/>
            <person name="Nishiyama T."/>
            <person name="Sese J."/>
            <person name="O'Brien M.J."/>
            <person name="Copetti D."/>
            <person name="Mohd Noor M.I."/>
            <person name="Ong R.C."/>
            <person name="Putra M."/>
            <person name="Sireger I.Z."/>
            <person name="Indrioko S."/>
            <person name="Kosugi Y."/>
            <person name="Izuno A."/>
            <person name="Isagi Y."/>
            <person name="Lee S.L."/>
            <person name="Shimizu K.K."/>
        </authorList>
    </citation>
    <scope>NUCLEOTIDE SEQUENCE [LARGE SCALE GENOMIC DNA]</scope>
    <source>
        <strain evidence="1">214</strain>
    </source>
</reference>
<evidence type="ECO:0000313" key="2">
    <source>
        <dbReference type="Proteomes" id="UP001054252"/>
    </source>
</evidence>
<organism evidence="1 2">
    <name type="scientific">Rubroshorea leprosula</name>
    <dbReference type="NCBI Taxonomy" id="152421"/>
    <lineage>
        <taxon>Eukaryota</taxon>
        <taxon>Viridiplantae</taxon>
        <taxon>Streptophyta</taxon>
        <taxon>Embryophyta</taxon>
        <taxon>Tracheophyta</taxon>
        <taxon>Spermatophyta</taxon>
        <taxon>Magnoliopsida</taxon>
        <taxon>eudicotyledons</taxon>
        <taxon>Gunneridae</taxon>
        <taxon>Pentapetalae</taxon>
        <taxon>rosids</taxon>
        <taxon>malvids</taxon>
        <taxon>Malvales</taxon>
        <taxon>Dipterocarpaceae</taxon>
        <taxon>Rubroshorea</taxon>
    </lineage>
</organism>
<dbReference type="EMBL" id="BPVZ01000301">
    <property type="protein sequence ID" value="GKV49472.1"/>
    <property type="molecule type" value="Genomic_DNA"/>
</dbReference>
<protein>
    <submittedName>
        <fullName evidence="1">Uncharacterized protein</fullName>
    </submittedName>
</protein>
<dbReference type="AlphaFoldDB" id="A0AAV5MIY6"/>
<keyword evidence="2" id="KW-1185">Reference proteome</keyword>
<sequence length="49" mass="5830">MLGFQFFGFQLWKPGRLVRIQHQSFSSDGLLRDYVHYRSVELGMEARQP</sequence>
<proteinExistence type="predicted"/>
<name>A0AAV5MIY6_9ROSI</name>